<dbReference type="InterPro" id="IPR049438">
    <property type="entry name" value="TreT_GT1"/>
</dbReference>
<name>A0AAE5CAL0_9BACT</name>
<keyword evidence="3" id="KW-0313">Glucose metabolism</keyword>
<protein>
    <submittedName>
        <fullName evidence="9">Glycosyltransferase</fullName>
    </submittedName>
</protein>
<gene>
    <name evidence="9" type="ORF">GWO12_16190</name>
</gene>
<dbReference type="PANTHER" id="PTHR47779:SF1">
    <property type="entry name" value="SYNTHASE (CCG-9), PUTATIVE (AFU_ORTHOLOGUE AFUA_3G12100)-RELATED"/>
    <property type="match status" value="1"/>
</dbReference>
<dbReference type="Proteomes" id="UP000702544">
    <property type="component" value="Unassembled WGS sequence"/>
</dbReference>
<dbReference type="Pfam" id="PF21269">
    <property type="entry name" value="TreT_GT1"/>
    <property type="match status" value="1"/>
</dbReference>
<evidence type="ECO:0000256" key="2">
    <source>
        <dbReference type="ARBA" id="ARBA00011738"/>
    </source>
</evidence>
<dbReference type="PANTHER" id="PTHR47779">
    <property type="entry name" value="SYNTHASE (CCG-9), PUTATIVE (AFU_ORTHOLOGUE AFUA_3G12100)-RELATED"/>
    <property type="match status" value="1"/>
</dbReference>
<evidence type="ECO:0000259" key="8">
    <source>
        <dbReference type="Pfam" id="PF21269"/>
    </source>
</evidence>
<dbReference type="Gene3D" id="3.40.50.2000">
    <property type="entry name" value="Glycogen Phosphorylase B"/>
    <property type="match status" value="2"/>
</dbReference>
<dbReference type="GO" id="GO:0016757">
    <property type="term" value="F:glycosyltransferase activity"/>
    <property type="evidence" value="ECO:0007669"/>
    <property type="project" value="UniProtKB-KW"/>
</dbReference>
<evidence type="ECO:0000256" key="6">
    <source>
        <dbReference type="ARBA" id="ARBA00023277"/>
    </source>
</evidence>
<dbReference type="AlphaFoldDB" id="A0AAE5CAL0"/>
<reference evidence="9 10" key="1">
    <citation type="submission" date="2020-01" db="EMBL/GenBank/DDBJ databases">
        <title>Genomes assembled from Gulf of Kutch pelagic sediment metagenomes.</title>
        <authorList>
            <person name="Chandrashekar M."/>
            <person name="Mahajan M.S."/>
            <person name="Dave K.J."/>
            <person name="Vatsa P."/>
            <person name="Nathani N.M."/>
        </authorList>
    </citation>
    <scope>NUCLEOTIDE SEQUENCE [LARGE SCALE GENOMIC DNA]</scope>
    <source>
        <strain evidence="9">KS3-K002</strain>
    </source>
</reference>
<comment type="caution">
    <text evidence="9">The sequence shown here is derived from an EMBL/GenBank/DDBJ whole genome shotgun (WGS) entry which is preliminary data.</text>
</comment>
<evidence type="ECO:0000256" key="1">
    <source>
        <dbReference type="ARBA" id="ARBA00009481"/>
    </source>
</evidence>
<evidence type="ECO:0000256" key="5">
    <source>
        <dbReference type="ARBA" id="ARBA00022679"/>
    </source>
</evidence>
<accession>A0AAE5CAL0</accession>
<dbReference type="InterPro" id="IPR052078">
    <property type="entry name" value="Trehalose_Metab_GTase"/>
</dbReference>
<feature type="domain" description="Glycosyl transferase family 1" evidence="7">
    <location>
        <begin position="222"/>
        <end position="395"/>
    </location>
</feature>
<keyword evidence="4" id="KW-0328">Glycosyltransferase</keyword>
<organism evidence="9 10">
    <name type="scientific">Candidatus Kutchimonas denitrificans</name>
    <dbReference type="NCBI Taxonomy" id="3056748"/>
    <lineage>
        <taxon>Bacteria</taxon>
        <taxon>Pseudomonadati</taxon>
        <taxon>Gemmatimonadota</taxon>
        <taxon>Gemmatimonadia</taxon>
        <taxon>Candidatus Palauibacterales</taxon>
        <taxon>Candidatus Palauibacteraceae</taxon>
        <taxon>Candidatus Kutchimonas</taxon>
    </lineage>
</organism>
<dbReference type="EMBL" id="JAACAK010000137">
    <property type="protein sequence ID" value="NIR76621.1"/>
    <property type="molecule type" value="Genomic_DNA"/>
</dbReference>
<comment type="similarity">
    <text evidence="1">Belongs to the glycosyltransferase group 1 family. Glycosyltransferase 4 subfamily.</text>
</comment>
<evidence type="ECO:0000256" key="4">
    <source>
        <dbReference type="ARBA" id="ARBA00022676"/>
    </source>
</evidence>
<keyword evidence="6" id="KW-0119">Carbohydrate metabolism</keyword>
<dbReference type="SUPFAM" id="SSF53756">
    <property type="entry name" value="UDP-Glycosyltransferase/glycogen phosphorylase"/>
    <property type="match status" value="1"/>
</dbReference>
<dbReference type="Pfam" id="PF00534">
    <property type="entry name" value="Glycos_transf_1"/>
    <property type="match status" value="1"/>
</dbReference>
<evidence type="ECO:0000256" key="3">
    <source>
        <dbReference type="ARBA" id="ARBA00022526"/>
    </source>
</evidence>
<evidence type="ECO:0000313" key="10">
    <source>
        <dbReference type="Proteomes" id="UP000702544"/>
    </source>
</evidence>
<dbReference type="GO" id="GO:0006006">
    <property type="term" value="P:glucose metabolic process"/>
    <property type="evidence" value="ECO:0007669"/>
    <property type="project" value="UniProtKB-KW"/>
</dbReference>
<keyword evidence="5" id="KW-0808">Transferase</keyword>
<evidence type="ECO:0000259" key="7">
    <source>
        <dbReference type="Pfam" id="PF00534"/>
    </source>
</evidence>
<feature type="domain" description="Trehalose synthase N-terminal" evidence="8">
    <location>
        <begin position="41"/>
        <end position="183"/>
    </location>
</feature>
<sequence length="417" mass="46242">MTRVVVMASESIDVYRSLADEEIVAEIEALAAPLQGARVLHLSATAQGGGVAELLPRLISLKRGLGIEAEWHVLAGSEAFFDLTKKLHNGLQGMDVELRPDHHSLYYSTLEANVEVFTRDWDYVVVHDPQPAGLIGILDGRRTGHWIWRCHIDTSTPNPKAVEFLAPFMGAYDMSIFTLEDYVTRDLVGGRTAFIYPSIDPLSPKNRALAPPEARQILATRFGIDSSRPLMTQVSRYDPWKDPLGVIDSYRRVKERVPTVQLALVGNLADDDPEGAEYYATAVEYAGDDPDIHVLSTLDRLSDQPLTHALEINAFQSGSDVVVQKSTREGFGLVVSEAMWKATPVVGGRAGGIAHQIEDGVSGYLVNSPEECADRVVDLLQDPKLRREMGARGRKVVRDRFLTPRHLADYLRVFRTF</sequence>
<comment type="subunit">
    <text evidence="2">Homodimer.</text>
</comment>
<dbReference type="InterPro" id="IPR001296">
    <property type="entry name" value="Glyco_trans_1"/>
</dbReference>
<evidence type="ECO:0000313" key="9">
    <source>
        <dbReference type="EMBL" id="NIR76621.1"/>
    </source>
</evidence>
<proteinExistence type="inferred from homology"/>